<comment type="caution">
    <text evidence="4">The sequence shown here is derived from an EMBL/GenBank/DDBJ whole genome shotgun (WGS) entry which is preliminary data.</text>
</comment>
<evidence type="ECO:0000313" key="5">
    <source>
        <dbReference type="Proteomes" id="UP000004816"/>
    </source>
</evidence>
<dbReference type="AlphaFoldDB" id="E5XQU8"/>
<dbReference type="EMBL" id="ACZI02000002">
    <property type="protein sequence ID" value="EFV13283.2"/>
    <property type="molecule type" value="Genomic_DNA"/>
</dbReference>
<dbReference type="ESTHER" id="9acto-e5xqu8">
    <property type="family name" value="Duf_1023"/>
</dbReference>
<evidence type="ECO:0000259" key="3">
    <source>
        <dbReference type="Pfam" id="PF06259"/>
    </source>
</evidence>
<dbReference type="HOGENOM" id="CLU_025057_1_1_11"/>
<keyword evidence="5" id="KW-1185">Reference proteome</keyword>
<gene>
    <name evidence="4" type="ORF">HMPREF9336_01870</name>
</gene>
<feature type="domain" description="DUF1023" evidence="3">
    <location>
        <begin position="312"/>
        <end position="511"/>
    </location>
</feature>
<feature type="region of interest" description="Disordered" evidence="2">
    <location>
        <begin position="103"/>
        <end position="123"/>
    </location>
</feature>
<organism evidence="4 5">
    <name type="scientific">Segniliparus rugosus (strain ATCC BAA-974 / DSM 45345 / CCUG 50838 / CIP 108380 / JCM 13579 / CDC 945)</name>
    <dbReference type="NCBI Taxonomy" id="679197"/>
    <lineage>
        <taxon>Bacteria</taxon>
        <taxon>Bacillati</taxon>
        <taxon>Actinomycetota</taxon>
        <taxon>Actinomycetes</taxon>
        <taxon>Mycobacteriales</taxon>
        <taxon>Segniliparaceae</taxon>
        <taxon>Segniliparus</taxon>
    </lineage>
</organism>
<evidence type="ECO:0000256" key="2">
    <source>
        <dbReference type="SAM" id="MobiDB-lite"/>
    </source>
</evidence>
<name>E5XQU8_SEGRC</name>
<dbReference type="RefSeq" id="WP_021030151.1">
    <property type="nucleotide sequence ID" value="NZ_KI391953.1"/>
</dbReference>
<protein>
    <recommendedName>
        <fullName evidence="3">DUF1023 domain-containing protein</fullName>
    </recommendedName>
</protein>
<accession>E5XQU8</accession>
<feature type="coiled-coil region" evidence="1">
    <location>
        <begin position="239"/>
        <end position="266"/>
    </location>
</feature>
<dbReference type="STRING" id="679197.HMPREF9336_01870"/>
<evidence type="ECO:0000256" key="1">
    <source>
        <dbReference type="SAM" id="Coils"/>
    </source>
</evidence>
<sequence length="594" mass="62595">MNLADVRGVDTAGLGDLATSLSSRASSFEEARAQFAKITQFPGWSGSAKDAATGSFQNTDKSLLDDVARVSAVHQAVLELAADFQQLQTRLRELEQQAAALGGRLDDDGGVSFPEGAHPDDAQQQRALVISSAAYELWMDANRIDEKAGEVLKKAEAGEITAAGAGSETAAALAGSAQGTLGIPEPPKGDNGGPVYPRFNTAWWNDLTPQQREWVKSSHPEWMQNLDGVPAKDRDEVNRKRLPGEIARLQAEVDRLQKKLDDEFGQGKFSNTDSDLWYAQRRLEGAKAVQQSLDKYGDNAKLMVLDPDYGMRGRAAIAMGDPDTADHISVTTPGVNSSPGQSIAGMTDEAAALKGETERVLERNGRGNETVSTIAWIGYEPPQASLDGNNSDQIGPGGWRDEPGGLADVSSDAKAKIGAASLSSFYEGLSAAWHPADGDSSTNPHITAVGHSYGSLTTSLALQQMQTGVVDNAVFYGSPGLELSSPDQLPVPAGHAYAMQADNDHIAIVPDYTNHYGPNPTDTPGITRLSTHAGDTTGDAAPGGAVHHDGASGHSEYGRTGGNGQLRMPGYNIAVVVAGMTGQDGRPDLTVRGE</sequence>
<keyword evidence="1" id="KW-0175">Coiled coil</keyword>
<dbReference type="InterPro" id="IPR010427">
    <property type="entry name" value="DUF1023"/>
</dbReference>
<dbReference type="Pfam" id="PF06259">
    <property type="entry name" value="Abhydrolase_8"/>
    <property type="match status" value="1"/>
</dbReference>
<dbReference type="eggNOG" id="COG1071">
    <property type="taxonomic scope" value="Bacteria"/>
</dbReference>
<dbReference type="SUPFAM" id="SSF53474">
    <property type="entry name" value="alpha/beta-Hydrolases"/>
    <property type="match status" value="1"/>
</dbReference>
<dbReference type="InterPro" id="IPR029058">
    <property type="entry name" value="AB_hydrolase_fold"/>
</dbReference>
<dbReference type="Proteomes" id="UP000004816">
    <property type="component" value="Unassembled WGS sequence"/>
</dbReference>
<proteinExistence type="predicted"/>
<evidence type="ECO:0000313" key="4">
    <source>
        <dbReference type="EMBL" id="EFV13283.2"/>
    </source>
</evidence>
<reference evidence="4 5" key="1">
    <citation type="journal article" date="2011" name="Stand. Genomic Sci.">
        <title>High quality draft genome sequence of Segniliparus rugosus CDC 945(T)= (ATCC BAA-974(T)).</title>
        <authorList>
            <person name="Earl A.M."/>
            <person name="Desjardins C.A."/>
            <person name="Fitzgerald M.G."/>
            <person name="Arachchi H.M."/>
            <person name="Zeng Q."/>
            <person name="Mehta T."/>
            <person name="Griggs A."/>
            <person name="Birren B.W."/>
            <person name="Toney N.C."/>
            <person name="Carr J."/>
            <person name="Posey J."/>
            <person name="Butler W.R."/>
        </authorList>
    </citation>
    <scope>NUCLEOTIDE SEQUENCE [LARGE SCALE GENOMIC DNA]</scope>
    <source>
        <strain evidence="5">ATCC BAA-974 / DSM 45345 / CCUG 50838 / CIP 108380 / JCM 13579 / CDC 945</strain>
    </source>
</reference>